<dbReference type="SMART" id="SM00338">
    <property type="entry name" value="BRLZ"/>
    <property type="match status" value="1"/>
</dbReference>
<evidence type="ECO:0000256" key="4">
    <source>
        <dbReference type="ARBA" id="ARBA00023125"/>
    </source>
</evidence>
<feature type="region of interest" description="Disordered" evidence="8">
    <location>
        <begin position="522"/>
        <end position="556"/>
    </location>
</feature>
<keyword evidence="7" id="KW-0539">Nucleus</keyword>
<dbReference type="Proteomes" id="UP001174934">
    <property type="component" value="Unassembled WGS sequence"/>
</dbReference>
<dbReference type="InterPro" id="IPR044280">
    <property type="entry name" value="Hac1/HY5"/>
</dbReference>
<feature type="region of interest" description="Disordered" evidence="8">
    <location>
        <begin position="69"/>
        <end position="152"/>
    </location>
</feature>
<reference evidence="10" key="1">
    <citation type="submission" date="2023-06" db="EMBL/GenBank/DDBJ databases">
        <title>Genome-scale phylogeny and comparative genomics of the fungal order Sordariales.</title>
        <authorList>
            <consortium name="Lawrence Berkeley National Laboratory"/>
            <person name="Hensen N."/>
            <person name="Bonometti L."/>
            <person name="Westerberg I."/>
            <person name="Brannstrom I.O."/>
            <person name="Guillou S."/>
            <person name="Cros-Aarteil S."/>
            <person name="Calhoun S."/>
            <person name="Haridas S."/>
            <person name="Kuo A."/>
            <person name="Mondo S."/>
            <person name="Pangilinan J."/>
            <person name="Riley R."/>
            <person name="LaButti K."/>
            <person name="Andreopoulos B."/>
            <person name="Lipzen A."/>
            <person name="Chen C."/>
            <person name="Yanf M."/>
            <person name="Daum C."/>
            <person name="Ng V."/>
            <person name="Clum A."/>
            <person name="Steindorff A."/>
            <person name="Ohm R."/>
            <person name="Martin F."/>
            <person name="Silar P."/>
            <person name="Natvig D."/>
            <person name="Lalanne C."/>
            <person name="Gautier V."/>
            <person name="Ament-velasquez S.L."/>
            <person name="Kruys A."/>
            <person name="Hutchinson M.I."/>
            <person name="Powell A.J."/>
            <person name="Barry K."/>
            <person name="Miller A.N."/>
            <person name="Grigoriev I.V."/>
            <person name="Debuchy R."/>
            <person name="Gladieux P."/>
            <person name="Thoren M.H."/>
            <person name="Johannesson H."/>
        </authorList>
    </citation>
    <scope>NUCLEOTIDE SEQUENCE</scope>
    <source>
        <strain evidence="10">SMH3391-2</strain>
    </source>
</reference>
<protein>
    <recommendedName>
        <fullName evidence="9">BZIP domain-containing protein</fullName>
    </recommendedName>
</protein>
<evidence type="ECO:0000256" key="5">
    <source>
        <dbReference type="ARBA" id="ARBA00023163"/>
    </source>
</evidence>
<evidence type="ECO:0000256" key="1">
    <source>
        <dbReference type="ARBA" id="ARBA00004123"/>
    </source>
</evidence>
<evidence type="ECO:0000313" key="11">
    <source>
        <dbReference type="Proteomes" id="UP001174934"/>
    </source>
</evidence>
<organism evidence="10 11">
    <name type="scientific">Bombardia bombarda</name>
    <dbReference type="NCBI Taxonomy" id="252184"/>
    <lineage>
        <taxon>Eukaryota</taxon>
        <taxon>Fungi</taxon>
        <taxon>Dikarya</taxon>
        <taxon>Ascomycota</taxon>
        <taxon>Pezizomycotina</taxon>
        <taxon>Sordariomycetes</taxon>
        <taxon>Sordariomycetidae</taxon>
        <taxon>Sordariales</taxon>
        <taxon>Lasiosphaeriaceae</taxon>
        <taxon>Bombardia</taxon>
    </lineage>
</organism>
<keyword evidence="5" id="KW-0804">Transcription</keyword>
<dbReference type="GO" id="GO:0045944">
    <property type="term" value="P:positive regulation of transcription by RNA polymerase II"/>
    <property type="evidence" value="ECO:0007669"/>
    <property type="project" value="InterPro"/>
</dbReference>
<feature type="compositionally biased region" description="Polar residues" evidence="8">
    <location>
        <begin position="476"/>
        <end position="485"/>
    </location>
</feature>
<accession>A0AA39U525</accession>
<dbReference type="EMBL" id="JAULSR010000009">
    <property type="protein sequence ID" value="KAK0612588.1"/>
    <property type="molecule type" value="Genomic_DNA"/>
</dbReference>
<evidence type="ECO:0000256" key="2">
    <source>
        <dbReference type="ARBA" id="ARBA00007163"/>
    </source>
</evidence>
<keyword evidence="11" id="KW-1185">Reference proteome</keyword>
<dbReference type="GO" id="GO:0003677">
    <property type="term" value="F:DNA binding"/>
    <property type="evidence" value="ECO:0007669"/>
    <property type="project" value="UniProtKB-KW"/>
</dbReference>
<feature type="compositionally biased region" description="Basic and acidic residues" evidence="8">
    <location>
        <begin position="534"/>
        <end position="543"/>
    </location>
</feature>
<dbReference type="InterPro" id="IPR004827">
    <property type="entry name" value="bZIP"/>
</dbReference>
<dbReference type="InterPro" id="IPR046347">
    <property type="entry name" value="bZIP_sf"/>
</dbReference>
<feature type="domain" description="BZIP" evidence="9">
    <location>
        <begin position="120"/>
        <end position="177"/>
    </location>
</feature>
<feature type="compositionally biased region" description="Polar residues" evidence="8">
    <location>
        <begin position="392"/>
        <end position="420"/>
    </location>
</feature>
<feature type="compositionally biased region" description="Basic and acidic residues" evidence="8">
    <location>
        <begin position="114"/>
        <end position="128"/>
    </location>
</feature>
<feature type="region of interest" description="Disordered" evidence="8">
    <location>
        <begin position="375"/>
        <end position="420"/>
    </location>
</feature>
<dbReference type="SUPFAM" id="SSF57959">
    <property type="entry name" value="Leucine zipper domain"/>
    <property type="match status" value="1"/>
</dbReference>
<dbReference type="GO" id="GO:0000981">
    <property type="term" value="F:DNA-binding transcription factor activity, RNA polymerase II-specific"/>
    <property type="evidence" value="ECO:0007669"/>
    <property type="project" value="InterPro"/>
</dbReference>
<evidence type="ECO:0000256" key="3">
    <source>
        <dbReference type="ARBA" id="ARBA00023015"/>
    </source>
</evidence>
<dbReference type="Pfam" id="PF07716">
    <property type="entry name" value="bZIP_2"/>
    <property type="match status" value="1"/>
</dbReference>
<feature type="region of interest" description="Disordered" evidence="8">
    <location>
        <begin position="460"/>
        <end position="485"/>
    </location>
</feature>
<dbReference type="PANTHER" id="PTHR46714">
    <property type="entry name" value="TRANSCRIPTIONAL ACTIVATOR HAC1"/>
    <property type="match status" value="1"/>
</dbReference>
<feature type="compositionally biased region" description="Acidic residues" evidence="8">
    <location>
        <begin position="243"/>
        <end position="255"/>
    </location>
</feature>
<dbReference type="Gene3D" id="1.20.5.170">
    <property type="match status" value="1"/>
</dbReference>
<sequence>MDSWTANTTTPANLKFENSPTESLLSTPGEMYPSLFGDSDHQTSSTMSPLDIMTPKSFVDDSDVAMLSRLSAVPETPGTPTSAAGEKKPTKKRKSWGQVLPEPKTNLPPRKRAKTEDEKEQRRVERVLRNRRAAQSSRERKRQEVEGLEKRNKLLEEELERVRQQNDALLNELRRVQGNPSAVASSSFDGLRPSPVTFSQELFSSQDGHKSPVHSQYLQRLFTPSNDTVNPASLSPSLSPVAGEDDYDSEDDEHDESAAPATPRADMPTTTTVKASPDATQHSAVMLCEDLQCRSAEAPPSAWLATSQNRLHPALSLLFPLQFLLAMSTSMVLSISQRPLMQTAMSLKANFSLPPTPAILNSILFLVTTPHSSASRRKTTALTTSTSKTSSQAISTPSRPAMSSTRSSKPTAAQSQTRPSLTLRLKSLRKILTCSPILARPLMDATMEALRLVSTEGPEVNRVAREDDDSAAPANGNAQRGQQRSGRAAFLNGAPLPSKEVLLTLLWVLKVEERRLQTRNQVNVSSRLGSPISKRKDGDRKEQSMPYMGTKRGRFQ</sequence>
<evidence type="ECO:0000256" key="6">
    <source>
        <dbReference type="ARBA" id="ARBA00023230"/>
    </source>
</evidence>
<name>A0AA39U525_9PEZI</name>
<proteinExistence type="inferred from homology"/>
<evidence type="ECO:0000313" key="10">
    <source>
        <dbReference type="EMBL" id="KAK0612588.1"/>
    </source>
</evidence>
<dbReference type="GO" id="GO:0005634">
    <property type="term" value="C:nucleus"/>
    <property type="evidence" value="ECO:0007669"/>
    <property type="project" value="UniProtKB-SubCell"/>
</dbReference>
<dbReference type="GO" id="GO:0006986">
    <property type="term" value="P:response to unfolded protein"/>
    <property type="evidence" value="ECO:0007669"/>
    <property type="project" value="UniProtKB-KW"/>
</dbReference>
<feature type="compositionally biased region" description="Polar residues" evidence="8">
    <location>
        <begin position="1"/>
        <end position="26"/>
    </location>
</feature>
<feature type="compositionally biased region" description="Basic and acidic residues" evidence="8">
    <location>
        <begin position="137"/>
        <end position="152"/>
    </location>
</feature>
<evidence type="ECO:0000256" key="8">
    <source>
        <dbReference type="SAM" id="MobiDB-lite"/>
    </source>
</evidence>
<dbReference type="AlphaFoldDB" id="A0AA39U525"/>
<dbReference type="PROSITE" id="PS50217">
    <property type="entry name" value="BZIP"/>
    <property type="match status" value="1"/>
</dbReference>
<evidence type="ECO:0000259" key="9">
    <source>
        <dbReference type="PROSITE" id="PS50217"/>
    </source>
</evidence>
<gene>
    <name evidence="10" type="ORF">B0T17DRAFT_593493</name>
</gene>
<comment type="similarity">
    <text evidence="2">Belongs to the bZIP family.</text>
</comment>
<dbReference type="PANTHER" id="PTHR46714:SF6">
    <property type="entry name" value="TRANSCRIPTIONAL ACTIVATOR HAC1"/>
    <property type="match status" value="1"/>
</dbReference>
<feature type="region of interest" description="Disordered" evidence="8">
    <location>
        <begin position="224"/>
        <end position="278"/>
    </location>
</feature>
<comment type="caution">
    <text evidence="10">The sequence shown here is derived from an EMBL/GenBank/DDBJ whole genome shotgun (WGS) entry which is preliminary data.</text>
</comment>
<keyword evidence="3" id="KW-0805">Transcription regulation</keyword>
<keyword evidence="6" id="KW-0834">Unfolded protein response</keyword>
<feature type="compositionally biased region" description="Low complexity" evidence="8">
    <location>
        <begin position="380"/>
        <end position="391"/>
    </location>
</feature>
<feature type="region of interest" description="Disordered" evidence="8">
    <location>
        <begin position="1"/>
        <end position="56"/>
    </location>
</feature>
<feature type="compositionally biased region" description="Polar residues" evidence="8">
    <location>
        <begin position="268"/>
        <end position="278"/>
    </location>
</feature>
<keyword evidence="4" id="KW-0238">DNA-binding</keyword>
<evidence type="ECO:0000256" key="7">
    <source>
        <dbReference type="ARBA" id="ARBA00023242"/>
    </source>
</evidence>
<dbReference type="CDD" id="cd14710">
    <property type="entry name" value="bZIP_HAC1-like"/>
    <property type="match status" value="1"/>
</dbReference>
<comment type="subcellular location">
    <subcellularLocation>
        <location evidence="1">Nucleus</location>
    </subcellularLocation>
</comment>